<dbReference type="SMART" id="SM00470">
    <property type="entry name" value="ParB"/>
    <property type="match status" value="1"/>
</dbReference>
<sequence length="376" mass="40785">MTNAPSKIWICVTGKEVPDWILERMTTADVATDGSFEIEASDGVVKVEAGYAVFEFGEQVFACPPKLVQEKLAAAAGEDNEVVANLANRAEAERERRREEKQAPLAKASGDKPLKLKAMIGSPPAPQFALVDQLMVDDSYQRSIEGGASQKLIVKIAENWDWRLCLPLIVSRRQGSLYVIDGQHRLEAARLRGDIRDIPVVVFDFDDPRGEAELFVQANRSRRTMSKLDDFHAAVIAGDTKAVAVNEVVTAAGLAVGRIQAWQYWKPGEVVFVTAITRALHSHGKPVVEQVLGMIARAFEGLVLTGVGAVFEGLCSIVQERSKAGNPIDSALMETVLAEVGIPGWKEAVDGAESGQERAEAMMKALAEAYAEAEAE</sequence>
<feature type="region of interest" description="Disordered" evidence="1">
    <location>
        <begin position="89"/>
        <end position="109"/>
    </location>
</feature>
<name>A0A5D9CBI0_9SPHN</name>
<dbReference type="InterPro" id="IPR003115">
    <property type="entry name" value="ParB_N"/>
</dbReference>
<comment type="caution">
    <text evidence="3">The sequence shown here is derived from an EMBL/GenBank/DDBJ whole genome shotgun (WGS) entry which is preliminary data.</text>
</comment>
<feature type="domain" description="ParB-like N-terminal" evidence="2">
    <location>
        <begin position="127"/>
        <end position="220"/>
    </location>
</feature>
<keyword evidence="4" id="KW-1185">Reference proteome</keyword>
<accession>A0A5D9CBI0</accession>
<dbReference type="InterPro" id="IPR036086">
    <property type="entry name" value="ParB/Sulfiredoxin_sf"/>
</dbReference>
<dbReference type="SUPFAM" id="SSF110849">
    <property type="entry name" value="ParB/Sulfiredoxin"/>
    <property type="match status" value="1"/>
</dbReference>
<proteinExistence type="predicted"/>
<gene>
    <name evidence="3" type="ORF">FYJ91_00080</name>
</gene>
<dbReference type="Gene3D" id="3.90.1530.10">
    <property type="entry name" value="Conserved hypothetical protein from pyrococcus furiosus pfu- 392566-001, ParB domain"/>
    <property type="match status" value="1"/>
</dbReference>
<dbReference type="EMBL" id="VTOU01000001">
    <property type="protein sequence ID" value="TZG28593.1"/>
    <property type="molecule type" value="Genomic_DNA"/>
</dbReference>
<protein>
    <recommendedName>
        <fullName evidence="2">ParB-like N-terminal domain-containing protein</fullName>
    </recommendedName>
</protein>
<dbReference type="InterPro" id="IPR046681">
    <property type="entry name" value="DUF6551"/>
</dbReference>
<evidence type="ECO:0000313" key="3">
    <source>
        <dbReference type="EMBL" id="TZG28593.1"/>
    </source>
</evidence>
<organism evidence="3 4">
    <name type="scientific">Sphingomonas montanisoli</name>
    <dbReference type="NCBI Taxonomy" id="2606412"/>
    <lineage>
        <taxon>Bacteria</taxon>
        <taxon>Pseudomonadati</taxon>
        <taxon>Pseudomonadota</taxon>
        <taxon>Alphaproteobacteria</taxon>
        <taxon>Sphingomonadales</taxon>
        <taxon>Sphingomonadaceae</taxon>
        <taxon>Sphingomonas</taxon>
    </lineage>
</organism>
<feature type="compositionally biased region" description="Basic and acidic residues" evidence="1">
    <location>
        <begin position="90"/>
        <end position="102"/>
    </location>
</feature>
<dbReference type="RefSeq" id="WP_149520258.1">
    <property type="nucleotide sequence ID" value="NZ_VTOU01000001.1"/>
</dbReference>
<evidence type="ECO:0000256" key="1">
    <source>
        <dbReference type="SAM" id="MobiDB-lite"/>
    </source>
</evidence>
<dbReference type="AlphaFoldDB" id="A0A5D9CBI0"/>
<reference evidence="3 4" key="1">
    <citation type="submission" date="2019-08" db="EMBL/GenBank/DDBJ databases">
        <authorList>
            <person name="Wang G."/>
            <person name="Xu Z."/>
        </authorList>
    </citation>
    <scope>NUCLEOTIDE SEQUENCE [LARGE SCALE GENOMIC DNA]</scope>
    <source>
        <strain evidence="3 4">ZX</strain>
    </source>
</reference>
<dbReference type="Pfam" id="PF20188">
    <property type="entry name" value="DUF6551"/>
    <property type="match status" value="1"/>
</dbReference>
<evidence type="ECO:0000313" key="4">
    <source>
        <dbReference type="Proteomes" id="UP000322077"/>
    </source>
</evidence>
<dbReference type="Proteomes" id="UP000322077">
    <property type="component" value="Unassembled WGS sequence"/>
</dbReference>
<evidence type="ECO:0000259" key="2">
    <source>
        <dbReference type="SMART" id="SM00470"/>
    </source>
</evidence>